<protein>
    <submittedName>
        <fullName evidence="1">Uncharacterized protein</fullName>
    </submittedName>
</protein>
<gene>
    <name evidence="1" type="ORF">DEO72_LG4g170</name>
</gene>
<reference evidence="1 2" key="1">
    <citation type="submission" date="2019-04" db="EMBL/GenBank/DDBJ databases">
        <title>An improved genome assembly and genetic linkage map for asparagus bean, Vigna unguiculata ssp. sesquipedialis.</title>
        <authorList>
            <person name="Xia Q."/>
            <person name="Zhang R."/>
            <person name="Dong Y."/>
        </authorList>
    </citation>
    <scope>NUCLEOTIDE SEQUENCE [LARGE SCALE GENOMIC DNA]</scope>
    <source>
        <tissue evidence="1">Leaf</tissue>
    </source>
</reference>
<keyword evidence="2" id="KW-1185">Reference proteome</keyword>
<dbReference type="EMBL" id="CP039348">
    <property type="protein sequence ID" value="QCD89228.1"/>
    <property type="molecule type" value="Genomic_DNA"/>
</dbReference>
<dbReference type="Proteomes" id="UP000501690">
    <property type="component" value="Linkage Group LG4"/>
</dbReference>
<evidence type="ECO:0000313" key="2">
    <source>
        <dbReference type="Proteomes" id="UP000501690"/>
    </source>
</evidence>
<evidence type="ECO:0000313" key="1">
    <source>
        <dbReference type="EMBL" id="QCD89228.1"/>
    </source>
</evidence>
<sequence>MIFRLGFGDNLYIGKGRLNFIILKGDSLNSESNLYAWRLAAESVPLDEVCKVSGLLVYARLTVREVSPSDICSVEFSEALGAWRSIEVVVVWMRDLQDFSDASKQWFSTRALSVVVDSSPYLLVVSDDRVRGTREHMMLLQVLLVRLSYGAGIA</sequence>
<organism evidence="1 2">
    <name type="scientific">Vigna unguiculata</name>
    <name type="common">Cowpea</name>
    <dbReference type="NCBI Taxonomy" id="3917"/>
    <lineage>
        <taxon>Eukaryota</taxon>
        <taxon>Viridiplantae</taxon>
        <taxon>Streptophyta</taxon>
        <taxon>Embryophyta</taxon>
        <taxon>Tracheophyta</taxon>
        <taxon>Spermatophyta</taxon>
        <taxon>Magnoliopsida</taxon>
        <taxon>eudicotyledons</taxon>
        <taxon>Gunneridae</taxon>
        <taxon>Pentapetalae</taxon>
        <taxon>rosids</taxon>
        <taxon>fabids</taxon>
        <taxon>Fabales</taxon>
        <taxon>Fabaceae</taxon>
        <taxon>Papilionoideae</taxon>
        <taxon>50 kb inversion clade</taxon>
        <taxon>NPAAA clade</taxon>
        <taxon>indigoferoid/millettioid clade</taxon>
        <taxon>Phaseoleae</taxon>
        <taxon>Vigna</taxon>
    </lineage>
</organism>
<proteinExistence type="predicted"/>
<accession>A0A4D6LL86</accession>
<dbReference type="AlphaFoldDB" id="A0A4D6LL86"/>
<name>A0A4D6LL86_VIGUN</name>